<sequence length="242" mass="27668">MLIALCLAVPADAARLRHERQDYLDANLRAIFYHELGHALIDVMKLPIFGQEEDAADVLSVFLIDALFDNDLAVEMAYHTARGFLGEAKVRTGAEPAYWDVHGPDLQRYYTFVCLFYGAKPGQRRAVARDLELPEPRQATCRDEYEQARESWGEVIKQLYENGPGKSIRFLTDHRVDEYGRFTAAVMQQVIDEMNAEMSLPKRVLVRVEDCGTANAFYDGKTREIIMCTEFARYLHDLAPNR</sequence>
<reference evidence="2" key="1">
    <citation type="journal article" date="2019" name="Int. J. Syst. Evol. Microbiol.">
        <title>The Global Catalogue of Microorganisms (GCM) 10K type strain sequencing project: providing services to taxonomists for standard genome sequencing and annotation.</title>
        <authorList>
            <consortium name="The Broad Institute Genomics Platform"/>
            <consortium name="The Broad Institute Genome Sequencing Center for Infectious Disease"/>
            <person name="Wu L."/>
            <person name="Ma J."/>
        </authorList>
    </citation>
    <scope>NUCLEOTIDE SEQUENCE [LARGE SCALE GENOMIC DNA]</scope>
    <source>
        <strain evidence="2">KCTC 52366</strain>
    </source>
</reference>
<comment type="caution">
    <text evidence="1">The sequence shown here is derived from an EMBL/GenBank/DDBJ whole genome shotgun (WGS) entry which is preliminary data.</text>
</comment>
<organism evidence="1 2">
    <name type="scientific">Psychromarinibacter halotolerans</name>
    <dbReference type="NCBI Taxonomy" id="1775175"/>
    <lineage>
        <taxon>Bacteria</taxon>
        <taxon>Pseudomonadati</taxon>
        <taxon>Pseudomonadota</taxon>
        <taxon>Alphaproteobacteria</taxon>
        <taxon>Rhodobacterales</taxon>
        <taxon>Paracoccaceae</taxon>
        <taxon>Psychromarinibacter</taxon>
    </lineage>
</organism>
<gene>
    <name evidence="1" type="ORF">ACFOGP_23395</name>
</gene>
<evidence type="ECO:0000313" key="2">
    <source>
        <dbReference type="Proteomes" id="UP001595632"/>
    </source>
</evidence>
<dbReference type="InterPro" id="IPR025644">
    <property type="entry name" value="DUF4344"/>
</dbReference>
<evidence type="ECO:0000313" key="1">
    <source>
        <dbReference type="EMBL" id="MFC3145687.1"/>
    </source>
</evidence>
<keyword evidence="2" id="KW-1185">Reference proteome</keyword>
<dbReference type="EMBL" id="JBHRTB010000010">
    <property type="protein sequence ID" value="MFC3145687.1"/>
    <property type="molecule type" value="Genomic_DNA"/>
</dbReference>
<accession>A0ABV7H0W1</accession>
<dbReference type="RefSeq" id="WP_275632638.1">
    <property type="nucleotide sequence ID" value="NZ_JARGYD010000003.1"/>
</dbReference>
<dbReference type="Proteomes" id="UP001595632">
    <property type="component" value="Unassembled WGS sequence"/>
</dbReference>
<proteinExistence type="predicted"/>
<dbReference type="Pfam" id="PF14247">
    <property type="entry name" value="DUF4344"/>
    <property type="match status" value="2"/>
</dbReference>
<protein>
    <submittedName>
        <fullName evidence="1">DUF4344 domain-containing metallopeptidase</fullName>
    </submittedName>
</protein>
<name>A0ABV7H0W1_9RHOB</name>